<gene>
    <name evidence="1" type="ORF">SPIL2461_LOCUS12989</name>
</gene>
<dbReference type="AlphaFoldDB" id="A0A812T1X7"/>
<feature type="non-terminal residue" evidence="1">
    <location>
        <position position="1"/>
    </location>
</feature>
<organism evidence="1 2">
    <name type="scientific">Symbiodinium pilosum</name>
    <name type="common">Dinoflagellate</name>
    <dbReference type="NCBI Taxonomy" id="2952"/>
    <lineage>
        <taxon>Eukaryota</taxon>
        <taxon>Sar</taxon>
        <taxon>Alveolata</taxon>
        <taxon>Dinophyceae</taxon>
        <taxon>Suessiales</taxon>
        <taxon>Symbiodiniaceae</taxon>
        <taxon>Symbiodinium</taxon>
    </lineage>
</organism>
<reference evidence="1" key="1">
    <citation type="submission" date="2021-02" db="EMBL/GenBank/DDBJ databases">
        <authorList>
            <person name="Dougan E. K."/>
            <person name="Rhodes N."/>
            <person name="Thang M."/>
            <person name="Chan C."/>
        </authorList>
    </citation>
    <scope>NUCLEOTIDE SEQUENCE</scope>
</reference>
<dbReference type="EMBL" id="CAJNIZ010027668">
    <property type="protein sequence ID" value="CAE7501799.1"/>
    <property type="molecule type" value="Genomic_DNA"/>
</dbReference>
<name>A0A812T1X7_SYMPI</name>
<keyword evidence="2" id="KW-1185">Reference proteome</keyword>
<accession>A0A812T1X7</accession>
<sequence>AELVLTGEKAVVTRWDAASRQWQLRLCTGELKQLEEKHLRLVDDVKEEPDLTTFGTEVCGSLQRSFGTVEYSLWPLIFSGFVRVRCPDLLVAKLNAQCDRLQ</sequence>
<feature type="non-terminal residue" evidence="1">
    <location>
        <position position="102"/>
    </location>
</feature>
<proteinExistence type="predicted"/>
<comment type="caution">
    <text evidence="1">The sequence shown here is derived from an EMBL/GenBank/DDBJ whole genome shotgun (WGS) entry which is preliminary data.</text>
</comment>
<evidence type="ECO:0000313" key="2">
    <source>
        <dbReference type="Proteomes" id="UP000649617"/>
    </source>
</evidence>
<evidence type="ECO:0000313" key="1">
    <source>
        <dbReference type="EMBL" id="CAE7501799.1"/>
    </source>
</evidence>
<protein>
    <submittedName>
        <fullName evidence="1">Uncharacterized protein</fullName>
    </submittedName>
</protein>
<dbReference type="Proteomes" id="UP000649617">
    <property type="component" value="Unassembled WGS sequence"/>
</dbReference>